<protein>
    <submittedName>
        <fullName evidence="3">Uncharacterized protein</fullName>
    </submittedName>
</protein>
<dbReference type="RefSeq" id="XP_037222575.1">
    <property type="nucleotide sequence ID" value="XM_037362283.1"/>
</dbReference>
<keyword evidence="2" id="KW-0472">Membrane</keyword>
<reference evidence="3" key="1">
    <citation type="submission" date="2020-05" db="EMBL/GenBank/DDBJ databases">
        <title>Mycena genomes resolve the evolution of fungal bioluminescence.</title>
        <authorList>
            <person name="Tsai I.J."/>
        </authorList>
    </citation>
    <scope>NUCLEOTIDE SEQUENCE</scope>
    <source>
        <strain evidence="3">171206Taipei</strain>
    </source>
</reference>
<name>A0A8H6SZK7_9AGAR</name>
<evidence type="ECO:0000256" key="1">
    <source>
        <dbReference type="SAM" id="MobiDB-lite"/>
    </source>
</evidence>
<feature type="transmembrane region" description="Helical" evidence="2">
    <location>
        <begin position="44"/>
        <end position="67"/>
    </location>
</feature>
<feature type="region of interest" description="Disordered" evidence="1">
    <location>
        <begin position="74"/>
        <end position="97"/>
    </location>
</feature>
<proteinExistence type="predicted"/>
<evidence type="ECO:0000313" key="3">
    <source>
        <dbReference type="EMBL" id="KAF7307556.1"/>
    </source>
</evidence>
<keyword evidence="2" id="KW-1133">Transmembrane helix</keyword>
<keyword evidence="4" id="KW-1185">Reference proteome</keyword>
<gene>
    <name evidence="3" type="ORF">MIND_00550400</name>
</gene>
<sequence>MLPASATARIFAVSHIISLAESVACAPLPLLQRDESGSSSGSGVYIGVALVLAVVLPGVSAVLFCCVMRRGRPGRVSAKSVDTEAGDEKTAASSELSAEAEESITVAVNSIV</sequence>
<comment type="caution">
    <text evidence="3">The sequence shown here is derived from an EMBL/GenBank/DDBJ whole genome shotgun (WGS) entry which is preliminary data.</text>
</comment>
<evidence type="ECO:0000256" key="2">
    <source>
        <dbReference type="SAM" id="Phobius"/>
    </source>
</evidence>
<accession>A0A8H6SZK7</accession>
<organism evidence="3 4">
    <name type="scientific">Mycena indigotica</name>
    <dbReference type="NCBI Taxonomy" id="2126181"/>
    <lineage>
        <taxon>Eukaryota</taxon>
        <taxon>Fungi</taxon>
        <taxon>Dikarya</taxon>
        <taxon>Basidiomycota</taxon>
        <taxon>Agaricomycotina</taxon>
        <taxon>Agaricomycetes</taxon>
        <taxon>Agaricomycetidae</taxon>
        <taxon>Agaricales</taxon>
        <taxon>Marasmiineae</taxon>
        <taxon>Mycenaceae</taxon>
        <taxon>Mycena</taxon>
    </lineage>
</organism>
<dbReference type="GeneID" id="59344799"/>
<evidence type="ECO:0000313" key="4">
    <source>
        <dbReference type="Proteomes" id="UP000636479"/>
    </source>
</evidence>
<keyword evidence="2" id="KW-0812">Transmembrane</keyword>
<dbReference type="Proteomes" id="UP000636479">
    <property type="component" value="Unassembled WGS sequence"/>
</dbReference>
<dbReference type="AlphaFoldDB" id="A0A8H6SZK7"/>
<dbReference type="EMBL" id="JACAZF010000004">
    <property type="protein sequence ID" value="KAF7307556.1"/>
    <property type="molecule type" value="Genomic_DNA"/>
</dbReference>